<organism evidence="1 2">
    <name type="scientific">[Ruminococcus] lactaris</name>
    <dbReference type="NCBI Taxonomy" id="46228"/>
    <lineage>
        <taxon>Bacteria</taxon>
        <taxon>Bacillati</taxon>
        <taxon>Bacillota</taxon>
        <taxon>Clostridia</taxon>
        <taxon>Lachnospirales</taxon>
        <taxon>Lachnospiraceae</taxon>
        <taxon>Mediterraneibacter</taxon>
    </lineage>
</organism>
<dbReference type="Proteomes" id="UP000284902">
    <property type="component" value="Unassembled WGS sequence"/>
</dbReference>
<dbReference type="AlphaFoldDB" id="A0A414P2A3"/>
<dbReference type="EMBL" id="QRHG01000030">
    <property type="protein sequence ID" value="RHF58590.1"/>
    <property type="molecule type" value="Genomic_DNA"/>
</dbReference>
<sequence>MYLSDYIKDGRKGHANFEFVDVQLDSDNRIFIDPAVLENATDEWSVNANNCVQSFFDCLFVSLKHNQSDELFNHAHEQNATKFGYGNGKNGKGKTAGGLEEALSQLRNLVHVIPTISKGEDIPVLVEGFAEDCMSDLLTNILHEQLNEFTTLQMKSRGIPAAGMKTFWTWDAKENAWHQVTRESWFYQDRELLMVPKWIVRKNYLFKTHQYLYGVIIERMQAKNGWEDMKKIDVLNNMPKNNEHWEYETVIQYTKEHPDALDEYHKRIPKYYSRAHGIMSDEELDMAIYGCYIEEVA</sequence>
<comment type="caution">
    <text evidence="1">The sequence shown here is derived from an EMBL/GenBank/DDBJ whole genome shotgun (WGS) entry which is preliminary data.</text>
</comment>
<gene>
    <name evidence="1" type="ORF">DW672_10435</name>
</gene>
<evidence type="ECO:0000313" key="1">
    <source>
        <dbReference type="EMBL" id="RHF58590.1"/>
    </source>
</evidence>
<reference evidence="1 2" key="1">
    <citation type="submission" date="2018-08" db="EMBL/GenBank/DDBJ databases">
        <title>A genome reference for cultivated species of the human gut microbiota.</title>
        <authorList>
            <person name="Zou Y."/>
            <person name="Xue W."/>
            <person name="Luo G."/>
        </authorList>
    </citation>
    <scope>NUCLEOTIDE SEQUENCE [LARGE SCALE GENOMIC DNA]</scope>
    <source>
        <strain evidence="1 2">AM25-1LB</strain>
    </source>
</reference>
<dbReference type="RefSeq" id="WP_005609458.1">
    <property type="nucleotide sequence ID" value="NZ_CABKOA010000037.1"/>
</dbReference>
<accession>A0A414P2A3</accession>
<evidence type="ECO:0000313" key="2">
    <source>
        <dbReference type="Proteomes" id="UP000284902"/>
    </source>
</evidence>
<dbReference type="GeneID" id="77335167"/>
<name>A0A414P2A3_9FIRM</name>
<protein>
    <submittedName>
        <fullName evidence="1">Uncharacterized protein</fullName>
    </submittedName>
</protein>
<proteinExistence type="predicted"/>